<evidence type="ECO:0000256" key="1">
    <source>
        <dbReference type="SAM" id="MobiDB-lite"/>
    </source>
</evidence>
<feature type="compositionally biased region" description="Polar residues" evidence="1">
    <location>
        <begin position="291"/>
        <end position="302"/>
    </location>
</feature>
<feature type="compositionally biased region" description="Basic and acidic residues" evidence="1">
    <location>
        <begin position="303"/>
        <end position="313"/>
    </location>
</feature>
<organism evidence="2 3">
    <name type="scientific">Pyricularia grisea</name>
    <name type="common">Crabgrass-specific blast fungus</name>
    <name type="synonym">Magnaporthe grisea</name>
    <dbReference type="NCBI Taxonomy" id="148305"/>
    <lineage>
        <taxon>Eukaryota</taxon>
        <taxon>Fungi</taxon>
        <taxon>Dikarya</taxon>
        <taxon>Ascomycota</taxon>
        <taxon>Pezizomycotina</taxon>
        <taxon>Sordariomycetes</taxon>
        <taxon>Sordariomycetidae</taxon>
        <taxon>Magnaporthales</taxon>
        <taxon>Pyriculariaceae</taxon>
        <taxon>Pyricularia</taxon>
    </lineage>
</organism>
<dbReference type="Proteomes" id="UP001059893">
    <property type="component" value="Unassembled WGS sequence"/>
</dbReference>
<proteinExistence type="predicted"/>
<feature type="region of interest" description="Disordered" evidence="1">
    <location>
        <begin position="155"/>
        <end position="183"/>
    </location>
</feature>
<name>A0ABQ8N385_PYRGI</name>
<comment type="caution">
    <text evidence="2">The sequence shown here is derived from an EMBL/GenBank/DDBJ whole genome shotgun (WGS) entry which is preliminary data.</text>
</comment>
<accession>A0ABQ8N385</accession>
<protein>
    <submittedName>
        <fullName evidence="2">Uncharacterized protein</fullName>
    </submittedName>
</protein>
<evidence type="ECO:0000313" key="2">
    <source>
        <dbReference type="EMBL" id="KAI6290504.1"/>
    </source>
</evidence>
<sequence length="313" mass="35511">MYNVLDHPLNYKGAGLLNSEERRLMDLCHGNLRQISVIMDGLRGPMQAVNLIANAGTGTSAARLLLERIRQYTKKRYAATDTTSAGPEQEFQDIVKTMRAILVEVGIDKSRGKHERFLDSLDFPGREERQNNIRKAYTETFEWIFADSRFEDDNDSLNDGSLDDNAPLHNQVNETAADERSRNEAIDVSDRMPRGAYADLVKESNGFGRSIPESLSPAYGRRHQRRRSFMILTLVITRLSSCRQGNAVPPTWTSYGDGSPGNWELYSLEATQIGHHRWYSYPRKIGKARSTGFSPSSKSSQGVRREISYRMKR</sequence>
<keyword evidence="3" id="KW-1185">Reference proteome</keyword>
<gene>
    <name evidence="2" type="ORF">MCOR33_011248</name>
</gene>
<evidence type="ECO:0000313" key="3">
    <source>
        <dbReference type="Proteomes" id="UP001059893"/>
    </source>
</evidence>
<dbReference type="EMBL" id="JABSND010000458">
    <property type="protein sequence ID" value="KAI6290504.1"/>
    <property type="molecule type" value="Genomic_DNA"/>
</dbReference>
<reference evidence="2" key="1">
    <citation type="submission" date="2021-01" db="EMBL/GenBank/DDBJ databases">
        <title>Deciphering the adaptive evolutionary patterns associated with biogeogrpahic diversity in the finger millet blast pathogen Magnaporthe oryzae in Eastern Africa.</title>
        <authorList>
            <person name="Onyema G."/>
            <person name="Shittu T.A."/>
            <person name="Dodsworth S."/>
            <person name="Devilliers S."/>
            <person name="Muthumeenakshi S."/>
            <person name="Sreenivasaprasad S."/>
        </authorList>
    </citation>
    <scope>NUCLEOTIDE SEQUENCE</scope>
    <source>
        <strain evidence="2">D15/s37</strain>
    </source>
</reference>
<feature type="region of interest" description="Disordered" evidence="1">
    <location>
        <begin position="288"/>
        <end position="313"/>
    </location>
</feature>